<dbReference type="InterPro" id="IPR051313">
    <property type="entry name" value="Bact_iron-sidero_bind"/>
</dbReference>
<keyword evidence="4 6" id="KW-0732">Signal</keyword>
<comment type="subcellular location">
    <subcellularLocation>
        <location evidence="1">Cell envelope</location>
    </subcellularLocation>
</comment>
<protein>
    <submittedName>
        <fullName evidence="8">Iron-siderophore ABC transporter substrate-binding protein</fullName>
    </submittedName>
</protein>
<name>A0ABT4TFZ0_9ACTN</name>
<sequence>MSPIRRRTSPGALAGAFATGAALLLSAACGGGGEESGSADGGGDGAFPITVEHAMGETTIESAPETVVVLDNSYLDSAIALGMDVVGRTDYYDGGDLRDYLGDEGTEYAGDAASLGTLEAPDMAAIAELQPDLILSAKVRHEDIYEQLSKIAPTVFSETTGATWKQNHIMVGGAVGKKDEAERQIAAYEERAAELGDRIAEASGGEMPTMNMVRFAGEPTVRLYQPESFPGIVQADVGVPMPEDAPEGEDGAISADLGPEEILDLDADHIYVSTWDDGTGDAADKSEEFTGNPLWDQLEGEKHEVDDRVWAGSVSLQGADAMLDDMAEGFGVDPVE</sequence>
<dbReference type="PROSITE" id="PS51257">
    <property type="entry name" value="PROKAR_LIPOPROTEIN"/>
    <property type="match status" value="1"/>
</dbReference>
<dbReference type="RefSeq" id="WP_270675075.1">
    <property type="nucleotide sequence ID" value="NZ_JAQFWP010000001.1"/>
</dbReference>
<keyword evidence="3" id="KW-0813">Transport</keyword>
<keyword evidence="9" id="KW-1185">Reference proteome</keyword>
<dbReference type="SUPFAM" id="SSF53807">
    <property type="entry name" value="Helical backbone' metal receptor"/>
    <property type="match status" value="1"/>
</dbReference>
<dbReference type="PANTHER" id="PTHR30532">
    <property type="entry name" value="IRON III DICITRATE-BINDING PERIPLASMIC PROTEIN"/>
    <property type="match status" value="1"/>
</dbReference>
<dbReference type="PANTHER" id="PTHR30532:SF21">
    <property type="entry name" value="SIDEROPHORE-BINDING LIPOPROTEIN YFIY-RELATED"/>
    <property type="match status" value="1"/>
</dbReference>
<evidence type="ECO:0000259" key="7">
    <source>
        <dbReference type="PROSITE" id="PS50983"/>
    </source>
</evidence>
<feature type="chain" id="PRO_5045209883" evidence="6">
    <location>
        <begin position="28"/>
        <end position="336"/>
    </location>
</feature>
<organism evidence="8 9">
    <name type="scientific">Nocardiopsis suaedae</name>
    <dbReference type="NCBI Taxonomy" id="3018444"/>
    <lineage>
        <taxon>Bacteria</taxon>
        <taxon>Bacillati</taxon>
        <taxon>Actinomycetota</taxon>
        <taxon>Actinomycetes</taxon>
        <taxon>Streptosporangiales</taxon>
        <taxon>Nocardiopsidaceae</taxon>
        <taxon>Nocardiopsis</taxon>
    </lineage>
</organism>
<dbReference type="CDD" id="cd01146">
    <property type="entry name" value="FhuD"/>
    <property type="match status" value="1"/>
</dbReference>
<evidence type="ECO:0000256" key="2">
    <source>
        <dbReference type="ARBA" id="ARBA00008814"/>
    </source>
</evidence>
<accession>A0ABT4TFZ0</accession>
<evidence type="ECO:0000256" key="4">
    <source>
        <dbReference type="ARBA" id="ARBA00022729"/>
    </source>
</evidence>
<feature type="domain" description="Fe/B12 periplasmic-binding" evidence="7">
    <location>
        <begin position="66"/>
        <end position="334"/>
    </location>
</feature>
<comment type="caution">
    <text evidence="8">The sequence shown here is derived from an EMBL/GenBank/DDBJ whole genome shotgun (WGS) entry which is preliminary data.</text>
</comment>
<dbReference type="InterPro" id="IPR002491">
    <property type="entry name" value="ABC_transptr_periplasmic_BD"/>
</dbReference>
<evidence type="ECO:0000256" key="5">
    <source>
        <dbReference type="SAM" id="Coils"/>
    </source>
</evidence>
<reference evidence="8" key="1">
    <citation type="submission" date="2023-01" db="EMBL/GenBank/DDBJ databases">
        <title>Draft genome sequence of Nocardiopsis sp. LSu2-4 isolated from halophytes.</title>
        <authorList>
            <person name="Duangmal K."/>
            <person name="Chantavorakit T."/>
        </authorList>
    </citation>
    <scope>NUCLEOTIDE SEQUENCE</scope>
    <source>
        <strain evidence="8">LSu2-4</strain>
    </source>
</reference>
<proteinExistence type="inferred from homology"/>
<feature type="coiled-coil region" evidence="5">
    <location>
        <begin position="171"/>
        <end position="198"/>
    </location>
</feature>
<evidence type="ECO:0000256" key="6">
    <source>
        <dbReference type="SAM" id="SignalP"/>
    </source>
</evidence>
<dbReference type="Proteomes" id="UP001165685">
    <property type="component" value="Unassembled WGS sequence"/>
</dbReference>
<evidence type="ECO:0000256" key="3">
    <source>
        <dbReference type="ARBA" id="ARBA00022448"/>
    </source>
</evidence>
<dbReference type="Pfam" id="PF01497">
    <property type="entry name" value="Peripla_BP_2"/>
    <property type="match status" value="1"/>
</dbReference>
<evidence type="ECO:0000313" key="8">
    <source>
        <dbReference type="EMBL" id="MDA2803037.1"/>
    </source>
</evidence>
<evidence type="ECO:0000313" key="9">
    <source>
        <dbReference type="Proteomes" id="UP001165685"/>
    </source>
</evidence>
<feature type="signal peptide" evidence="6">
    <location>
        <begin position="1"/>
        <end position="27"/>
    </location>
</feature>
<comment type="similarity">
    <text evidence="2">Belongs to the bacterial solute-binding protein 8 family.</text>
</comment>
<dbReference type="PROSITE" id="PS50983">
    <property type="entry name" value="FE_B12_PBP"/>
    <property type="match status" value="1"/>
</dbReference>
<evidence type="ECO:0000256" key="1">
    <source>
        <dbReference type="ARBA" id="ARBA00004196"/>
    </source>
</evidence>
<dbReference type="EMBL" id="JAQFWP010000001">
    <property type="protein sequence ID" value="MDA2803037.1"/>
    <property type="molecule type" value="Genomic_DNA"/>
</dbReference>
<gene>
    <name evidence="8" type="ORF">O4U47_00815</name>
</gene>
<dbReference type="Gene3D" id="3.40.50.1980">
    <property type="entry name" value="Nitrogenase molybdenum iron protein domain"/>
    <property type="match status" value="2"/>
</dbReference>
<keyword evidence="5" id="KW-0175">Coiled coil</keyword>